<proteinExistence type="predicted"/>
<dbReference type="EMBL" id="FOYM01000015">
    <property type="protein sequence ID" value="SFR07759.1"/>
    <property type="molecule type" value="Genomic_DNA"/>
</dbReference>
<evidence type="ECO:0000313" key="2">
    <source>
        <dbReference type="Proteomes" id="UP000199584"/>
    </source>
</evidence>
<keyword evidence="2" id="KW-1185">Reference proteome</keyword>
<sequence length="141" mass="16048">MFEIQQDITHPAGKYFMGFKGGDCVFEEIADLLTDDNELAGKINFQLTEGQIFDRDVKDVTVFYKLVGDSRFKFFRSNGFELVFVHLTEDWMRQARVDLGSINYAGGVDVQLAWNDKEDILSVKGIGDTDYVTVKAMQIDN</sequence>
<gene>
    <name evidence="1" type="ORF">SAMN05660706_11528</name>
</gene>
<organism evidence="1 2">
    <name type="scientific">Desulfoscipio geothermicus DSM 3669</name>
    <dbReference type="NCBI Taxonomy" id="1121426"/>
    <lineage>
        <taxon>Bacteria</taxon>
        <taxon>Bacillati</taxon>
        <taxon>Bacillota</taxon>
        <taxon>Clostridia</taxon>
        <taxon>Eubacteriales</taxon>
        <taxon>Desulfallaceae</taxon>
        <taxon>Desulfoscipio</taxon>
    </lineage>
</organism>
<dbReference type="AlphaFoldDB" id="A0A1I6DQN7"/>
<dbReference type="STRING" id="39060.SAMN05660706_11528"/>
<evidence type="ECO:0000313" key="1">
    <source>
        <dbReference type="EMBL" id="SFR07759.1"/>
    </source>
</evidence>
<reference evidence="2" key="1">
    <citation type="submission" date="2016-10" db="EMBL/GenBank/DDBJ databases">
        <authorList>
            <person name="Varghese N."/>
            <person name="Submissions S."/>
        </authorList>
    </citation>
    <scope>NUCLEOTIDE SEQUENCE [LARGE SCALE GENOMIC DNA]</scope>
    <source>
        <strain evidence="2">DSM 3669</strain>
    </source>
</reference>
<dbReference type="Proteomes" id="UP000199584">
    <property type="component" value="Unassembled WGS sequence"/>
</dbReference>
<name>A0A1I6DQN7_9FIRM</name>
<accession>A0A1I6DQN7</accession>
<protein>
    <submittedName>
        <fullName evidence="1">Uncharacterized protein</fullName>
    </submittedName>
</protein>